<protein>
    <submittedName>
        <fullName evidence="2">Uncharacterized protein</fullName>
    </submittedName>
</protein>
<keyword evidence="1" id="KW-1133">Transmembrane helix</keyword>
<accession>A0A975KJA5</accession>
<evidence type="ECO:0000313" key="2">
    <source>
        <dbReference type="EMBL" id="QUT46946.1"/>
    </source>
</evidence>
<feature type="transmembrane region" description="Helical" evidence="1">
    <location>
        <begin position="44"/>
        <end position="63"/>
    </location>
</feature>
<feature type="transmembrane region" description="Helical" evidence="1">
    <location>
        <begin position="12"/>
        <end position="32"/>
    </location>
</feature>
<gene>
    <name evidence="2" type="ORF">INE88_03791</name>
</gene>
<organism evidence="2 3">
    <name type="scientific">Bacteroides eggerthii</name>
    <dbReference type="NCBI Taxonomy" id="28111"/>
    <lineage>
        <taxon>Bacteria</taxon>
        <taxon>Pseudomonadati</taxon>
        <taxon>Bacteroidota</taxon>
        <taxon>Bacteroidia</taxon>
        <taxon>Bacteroidales</taxon>
        <taxon>Bacteroidaceae</taxon>
        <taxon>Bacteroides</taxon>
    </lineage>
</organism>
<dbReference type="KEGG" id="beg:INE88_03791"/>
<evidence type="ECO:0000313" key="3">
    <source>
        <dbReference type="Proteomes" id="UP000679226"/>
    </source>
</evidence>
<dbReference type="Proteomes" id="UP000679226">
    <property type="component" value="Chromosome"/>
</dbReference>
<keyword evidence="1" id="KW-0472">Membrane</keyword>
<dbReference type="AlphaFoldDB" id="A0A975KJA5"/>
<sequence length="78" mass="8802">MRITKAKLTIQLAVAVFLSVAGMVLIFCGFWVEPTGEIDNSVLVAYGEVSTFAGALFGVDYRYQLRIFRKEEKKDENH</sequence>
<keyword evidence="1" id="KW-0812">Transmembrane</keyword>
<dbReference type="RefSeq" id="WP_211454501.1">
    <property type="nucleotide sequence ID" value="NZ_CP072227.1"/>
</dbReference>
<proteinExistence type="predicted"/>
<name>A0A975KJA5_9BACE</name>
<reference evidence="2" key="1">
    <citation type="journal article" date="2021" name="PLoS Genet.">
        <title>Mobile Type VI secretion system loci of the gut Bacteroidales display extensive intra-ecosystem transfer, multi-species spread and geographical clustering.</title>
        <authorList>
            <person name="Garcia-Bayona L."/>
            <person name="Coyne M.J."/>
            <person name="Comstock L.E."/>
        </authorList>
    </citation>
    <scope>NUCLEOTIDE SEQUENCE</scope>
    <source>
        <strain evidence="2">CL11T00C20</strain>
    </source>
</reference>
<evidence type="ECO:0000256" key="1">
    <source>
        <dbReference type="SAM" id="Phobius"/>
    </source>
</evidence>
<dbReference type="EMBL" id="CP072227">
    <property type="protein sequence ID" value="QUT46946.1"/>
    <property type="molecule type" value="Genomic_DNA"/>
</dbReference>